<dbReference type="InterPro" id="IPR005467">
    <property type="entry name" value="His_kinase_dom"/>
</dbReference>
<keyword evidence="12" id="KW-0472">Membrane</keyword>
<dbReference type="CDD" id="cd06225">
    <property type="entry name" value="HAMP"/>
    <property type="match status" value="1"/>
</dbReference>
<evidence type="ECO:0000313" key="15">
    <source>
        <dbReference type="EMBL" id="MFD2839823.1"/>
    </source>
</evidence>
<dbReference type="NCBIfam" id="NF040691">
    <property type="entry name" value="MtrAB_MtrB"/>
    <property type="match status" value="1"/>
</dbReference>
<evidence type="ECO:0000256" key="7">
    <source>
        <dbReference type="ARBA" id="ARBA00022777"/>
    </source>
</evidence>
<evidence type="ECO:0000256" key="12">
    <source>
        <dbReference type="SAM" id="Phobius"/>
    </source>
</evidence>
<dbReference type="Gene3D" id="1.10.287.130">
    <property type="match status" value="1"/>
</dbReference>
<feature type="domain" description="HAMP" evidence="14">
    <location>
        <begin position="234"/>
        <end position="286"/>
    </location>
</feature>
<keyword evidence="7 15" id="KW-0418">Kinase</keyword>
<sequence length="576" mass="63085">MSSASSTFKPEVPAAFALVRAWRAVTRPFRTSLQFRVMFAAISIGVISLVLLTTFLSSYIRNGLVEQRVTEILEETARSVSQAQATMNASAATTQVQVQQTLTDIIPALQQGGTSGRDVYLWKALNSDTSMFLLDHSTAQEHAGLIDRALRETNVRGSNQQHYRFVEIREADGTSPGIVVGSTVEMPVGGKFEVYFLYSLAAQEQTLRYLQGIVGLAGIALVAILGALTFTVTRQVVIPVQQASAVAERIADGHLDERLAVLGEDEVARLAMSFNEMASSLGVQIDQLAELSKVQRRFVSDVSHELRTPLTTVRMASEMIYENREEFAPVVKRSAELLHTQIDRFEDLLADLLEISRFDAGAAVLSAEARDLNELVITAIDNVMPLAEKKGVWVSADLPEVRTKADFDSVRVERILRNLLVNAVEHAEGNPVHVTVRASETAVAVSVRDHGIGMDREQVTRVFDRFWRADPARARTTGGTGLGLSIAKEDAHLHGGWLEVWARPGFGSNFRLTLPVRAGITLVESPVELEPSRETPDTTEPVYYDHEDHGPAVLPSFDQDSAAIPTAPQTTGAFDD</sequence>
<dbReference type="PROSITE" id="PS50885">
    <property type="entry name" value="HAMP"/>
    <property type="match status" value="1"/>
</dbReference>
<accession>A0ABW5XD64</accession>
<evidence type="ECO:0000256" key="6">
    <source>
        <dbReference type="ARBA" id="ARBA00022692"/>
    </source>
</evidence>
<dbReference type="InterPro" id="IPR047669">
    <property type="entry name" value="MtrAB_MtrB"/>
</dbReference>
<dbReference type="SMART" id="SM00304">
    <property type="entry name" value="HAMP"/>
    <property type="match status" value="1"/>
</dbReference>
<dbReference type="RefSeq" id="WP_377465386.1">
    <property type="nucleotide sequence ID" value="NZ_JBHUOP010000002.1"/>
</dbReference>
<dbReference type="PROSITE" id="PS50109">
    <property type="entry name" value="HIS_KIN"/>
    <property type="match status" value="1"/>
</dbReference>
<evidence type="ECO:0000313" key="16">
    <source>
        <dbReference type="Proteomes" id="UP001597391"/>
    </source>
</evidence>
<evidence type="ECO:0000256" key="2">
    <source>
        <dbReference type="ARBA" id="ARBA00004236"/>
    </source>
</evidence>
<protein>
    <recommendedName>
        <fullName evidence="10">Sensor histidine kinase MtrB</fullName>
        <ecNumber evidence="3">2.7.13.3</ecNumber>
    </recommendedName>
</protein>
<evidence type="ECO:0000256" key="3">
    <source>
        <dbReference type="ARBA" id="ARBA00012438"/>
    </source>
</evidence>
<dbReference type="SUPFAM" id="SSF158472">
    <property type="entry name" value="HAMP domain-like"/>
    <property type="match status" value="1"/>
</dbReference>
<dbReference type="SMART" id="SM00388">
    <property type="entry name" value="HisKA"/>
    <property type="match status" value="1"/>
</dbReference>
<comment type="subcellular location">
    <subcellularLocation>
        <location evidence="2">Cell membrane</location>
    </subcellularLocation>
</comment>
<feature type="domain" description="Histidine kinase" evidence="13">
    <location>
        <begin position="301"/>
        <end position="518"/>
    </location>
</feature>
<dbReference type="Gene3D" id="6.10.340.10">
    <property type="match status" value="1"/>
</dbReference>
<dbReference type="SUPFAM" id="SSF55874">
    <property type="entry name" value="ATPase domain of HSP90 chaperone/DNA topoisomerase II/histidine kinase"/>
    <property type="match status" value="1"/>
</dbReference>
<reference evidence="16" key="1">
    <citation type="journal article" date="2019" name="Int. J. Syst. Evol. Microbiol.">
        <title>The Global Catalogue of Microorganisms (GCM) 10K type strain sequencing project: providing services to taxonomists for standard genome sequencing and annotation.</title>
        <authorList>
            <consortium name="The Broad Institute Genomics Platform"/>
            <consortium name="The Broad Institute Genome Sequencing Center for Infectious Disease"/>
            <person name="Wu L."/>
            <person name="Ma J."/>
        </authorList>
    </citation>
    <scope>NUCLEOTIDE SEQUENCE [LARGE SCALE GENOMIC DNA]</scope>
    <source>
        <strain evidence="16">KCTC 33576</strain>
    </source>
</reference>
<dbReference type="PANTHER" id="PTHR43711">
    <property type="entry name" value="TWO-COMPONENT HISTIDINE KINASE"/>
    <property type="match status" value="1"/>
</dbReference>
<feature type="transmembrane region" description="Helical" evidence="12">
    <location>
        <begin position="209"/>
        <end position="232"/>
    </location>
</feature>
<dbReference type="Pfam" id="PF00672">
    <property type="entry name" value="HAMP"/>
    <property type="match status" value="1"/>
</dbReference>
<keyword evidence="6 12" id="KW-0812">Transmembrane</keyword>
<name>A0ABW5XD64_9MICO</name>
<dbReference type="EC" id="2.7.13.3" evidence="3"/>
<dbReference type="Proteomes" id="UP001597391">
    <property type="component" value="Unassembled WGS sequence"/>
</dbReference>
<evidence type="ECO:0000256" key="10">
    <source>
        <dbReference type="ARBA" id="ARBA00035305"/>
    </source>
</evidence>
<dbReference type="InterPro" id="IPR003660">
    <property type="entry name" value="HAMP_dom"/>
</dbReference>
<dbReference type="Pfam" id="PF00512">
    <property type="entry name" value="HisKA"/>
    <property type="match status" value="1"/>
</dbReference>
<dbReference type="PRINTS" id="PR00344">
    <property type="entry name" value="BCTRLSENSOR"/>
</dbReference>
<dbReference type="InterPro" id="IPR003661">
    <property type="entry name" value="HisK_dim/P_dom"/>
</dbReference>
<keyword evidence="4" id="KW-0597">Phosphoprotein</keyword>
<feature type="transmembrane region" description="Helical" evidence="12">
    <location>
        <begin position="37"/>
        <end position="60"/>
    </location>
</feature>
<evidence type="ECO:0000256" key="8">
    <source>
        <dbReference type="ARBA" id="ARBA00022989"/>
    </source>
</evidence>
<dbReference type="SMART" id="SM00387">
    <property type="entry name" value="HATPase_c"/>
    <property type="match status" value="1"/>
</dbReference>
<dbReference type="SUPFAM" id="SSF47384">
    <property type="entry name" value="Homodimeric domain of signal transducing histidine kinase"/>
    <property type="match status" value="1"/>
</dbReference>
<keyword evidence="9" id="KW-0902">Two-component regulatory system</keyword>
<feature type="region of interest" description="Disordered" evidence="11">
    <location>
        <begin position="527"/>
        <end position="576"/>
    </location>
</feature>
<comment type="caution">
    <text evidence="15">The sequence shown here is derived from an EMBL/GenBank/DDBJ whole genome shotgun (WGS) entry which is preliminary data.</text>
</comment>
<dbReference type="Gene3D" id="3.30.565.10">
    <property type="entry name" value="Histidine kinase-like ATPase, C-terminal domain"/>
    <property type="match status" value="1"/>
</dbReference>
<proteinExistence type="predicted"/>
<dbReference type="InterPro" id="IPR036097">
    <property type="entry name" value="HisK_dim/P_sf"/>
</dbReference>
<gene>
    <name evidence="15" type="primary">mtrB</name>
    <name evidence="15" type="ORF">ACFSYH_04475</name>
</gene>
<keyword evidence="16" id="KW-1185">Reference proteome</keyword>
<dbReference type="CDD" id="cd00075">
    <property type="entry name" value="HATPase"/>
    <property type="match status" value="1"/>
</dbReference>
<dbReference type="GO" id="GO:0016301">
    <property type="term" value="F:kinase activity"/>
    <property type="evidence" value="ECO:0007669"/>
    <property type="project" value="UniProtKB-KW"/>
</dbReference>
<dbReference type="InterPro" id="IPR004358">
    <property type="entry name" value="Sig_transdc_His_kin-like_C"/>
</dbReference>
<evidence type="ECO:0000259" key="13">
    <source>
        <dbReference type="PROSITE" id="PS50109"/>
    </source>
</evidence>
<dbReference type="PANTHER" id="PTHR43711:SF1">
    <property type="entry name" value="HISTIDINE KINASE 1"/>
    <property type="match status" value="1"/>
</dbReference>
<dbReference type="InterPro" id="IPR036890">
    <property type="entry name" value="HATPase_C_sf"/>
</dbReference>
<dbReference type="EMBL" id="JBHUOP010000002">
    <property type="protein sequence ID" value="MFD2839823.1"/>
    <property type="molecule type" value="Genomic_DNA"/>
</dbReference>
<dbReference type="CDD" id="cd00082">
    <property type="entry name" value="HisKA"/>
    <property type="match status" value="1"/>
</dbReference>
<keyword evidence="8 12" id="KW-1133">Transmembrane helix</keyword>
<evidence type="ECO:0000256" key="1">
    <source>
        <dbReference type="ARBA" id="ARBA00000085"/>
    </source>
</evidence>
<comment type="catalytic activity">
    <reaction evidence="1">
        <text>ATP + protein L-histidine = ADP + protein N-phospho-L-histidine.</text>
        <dbReference type="EC" id="2.7.13.3"/>
    </reaction>
</comment>
<dbReference type="Pfam" id="PF02518">
    <property type="entry name" value="HATPase_c"/>
    <property type="match status" value="1"/>
</dbReference>
<organism evidence="15 16">
    <name type="scientific">Populibacterium corticicola</name>
    <dbReference type="NCBI Taxonomy" id="1812826"/>
    <lineage>
        <taxon>Bacteria</taxon>
        <taxon>Bacillati</taxon>
        <taxon>Actinomycetota</taxon>
        <taxon>Actinomycetes</taxon>
        <taxon>Micrococcales</taxon>
        <taxon>Jonesiaceae</taxon>
        <taxon>Populibacterium</taxon>
    </lineage>
</organism>
<evidence type="ECO:0000259" key="14">
    <source>
        <dbReference type="PROSITE" id="PS50885"/>
    </source>
</evidence>
<dbReference type="InterPro" id="IPR050736">
    <property type="entry name" value="Sensor_HK_Regulatory"/>
</dbReference>
<feature type="compositionally biased region" description="Polar residues" evidence="11">
    <location>
        <begin position="567"/>
        <end position="576"/>
    </location>
</feature>
<evidence type="ECO:0000256" key="11">
    <source>
        <dbReference type="SAM" id="MobiDB-lite"/>
    </source>
</evidence>
<evidence type="ECO:0000256" key="5">
    <source>
        <dbReference type="ARBA" id="ARBA00022679"/>
    </source>
</evidence>
<evidence type="ECO:0000256" key="4">
    <source>
        <dbReference type="ARBA" id="ARBA00022553"/>
    </source>
</evidence>
<evidence type="ECO:0000256" key="9">
    <source>
        <dbReference type="ARBA" id="ARBA00023012"/>
    </source>
</evidence>
<keyword evidence="5" id="KW-0808">Transferase</keyword>
<dbReference type="InterPro" id="IPR003594">
    <property type="entry name" value="HATPase_dom"/>
</dbReference>